<reference evidence="3" key="1">
    <citation type="submission" date="2023-07" db="EMBL/GenBank/DDBJ databases">
        <authorList>
            <person name="Haufschild T."/>
            <person name="Kallscheuer N."/>
            <person name="Hammer J."/>
            <person name="Kohn T."/>
            <person name="Kabuu M."/>
            <person name="Jogler M."/>
            <person name="Wohfarth N."/>
            <person name="Heuer A."/>
            <person name="Rohde M."/>
            <person name="van Teeseling M.C.F."/>
            <person name="Jogler C."/>
        </authorList>
    </citation>
    <scope>NUCLEOTIDE SEQUENCE</scope>
    <source>
        <strain evidence="3">Strain 138</strain>
        <strain evidence="4">Strain 318</strain>
    </source>
</reference>
<feature type="compositionally biased region" description="Low complexity" evidence="2">
    <location>
        <begin position="139"/>
        <end position="150"/>
    </location>
</feature>
<evidence type="ECO:0000256" key="2">
    <source>
        <dbReference type="SAM" id="MobiDB-lite"/>
    </source>
</evidence>
<dbReference type="EMBL" id="CP130613">
    <property type="protein sequence ID" value="WKW14208.1"/>
    <property type="molecule type" value="Genomic_DNA"/>
</dbReference>
<evidence type="ECO:0000313" key="5">
    <source>
        <dbReference type="Proteomes" id="UP001229955"/>
    </source>
</evidence>
<keyword evidence="1" id="KW-0175">Coiled coil</keyword>
<gene>
    <name evidence="3" type="ORF">Strain138_000539</name>
    <name evidence="4" type="ORF">Strain318_000539</name>
</gene>
<protein>
    <recommendedName>
        <fullName evidence="6">PspA/IM30 family protein</fullName>
    </recommendedName>
</protein>
<dbReference type="AlphaFoldDB" id="A0AA49JTD7"/>
<feature type="coiled-coil region" evidence="1">
    <location>
        <begin position="87"/>
        <end position="121"/>
    </location>
</feature>
<sequence>MFESLKQTIQDLVGGRIAPADRRAVIAEMKRALALAKLGVEDLAQSAEVTRARLKDEREQQATAARRRALAEGINDTETATLAAKYEAQHAERIAVLERKLDVQEAEHGLAEREYDEMLKQLKQASLGVGSGLSEANRPLSDADLGLPDDAPLRRDLDALGRQAKRQERDAQADAALEALKRKMRGE</sequence>
<name>A0AA49JTD7_9BACT</name>
<dbReference type="EMBL" id="CP130612">
    <property type="protein sequence ID" value="WKW11298.1"/>
    <property type="molecule type" value="Genomic_DNA"/>
</dbReference>
<evidence type="ECO:0000313" key="3">
    <source>
        <dbReference type="EMBL" id="WKW11298.1"/>
    </source>
</evidence>
<evidence type="ECO:0000256" key="1">
    <source>
        <dbReference type="SAM" id="Coils"/>
    </source>
</evidence>
<evidence type="ECO:0000313" key="4">
    <source>
        <dbReference type="EMBL" id="WKW14208.1"/>
    </source>
</evidence>
<dbReference type="KEGG" id="pspc:Strain318_000539"/>
<feature type="region of interest" description="Disordered" evidence="2">
    <location>
        <begin position="133"/>
        <end position="187"/>
    </location>
</feature>
<keyword evidence="5" id="KW-1185">Reference proteome</keyword>
<accession>A0AA49JTD7</accession>
<accession>A0AA49JZ03</accession>
<evidence type="ECO:0008006" key="6">
    <source>
        <dbReference type="Google" id="ProtNLM"/>
    </source>
</evidence>
<organism evidence="3">
    <name type="scientific">Pseudogemmatithrix spongiicola</name>
    <dbReference type="NCBI Taxonomy" id="3062599"/>
    <lineage>
        <taxon>Bacteria</taxon>
        <taxon>Pseudomonadati</taxon>
        <taxon>Gemmatimonadota</taxon>
        <taxon>Gemmatimonadia</taxon>
        <taxon>Gemmatimonadales</taxon>
        <taxon>Gemmatimonadaceae</taxon>
        <taxon>Pseudogemmatithrix</taxon>
    </lineage>
</organism>
<dbReference type="RefSeq" id="WP_367886997.1">
    <property type="nucleotide sequence ID" value="NZ_CP130612.1"/>
</dbReference>
<dbReference type="Proteomes" id="UP001229955">
    <property type="component" value="Chromosome"/>
</dbReference>
<proteinExistence type="predicted"/>
<feature type="compositionally biased region" description="Basic and acidic residues" evidence="2">
    <location>
        <begin position="151"/>
        <end position="172"/>
    </location>
</feature>